<dbReference type="Pfam" id="PF00106">
    <property type="entry name" value="adh_short"/>
    <property type="match status" value="1"/>
</dbReference>
<dbReference type="InterPro" id="IPR052992">
    <property type="entry name" value="SDR_member_12"/>
</dbReference>
<sequence length="345" mass="39448">MGFADQTGCQIWSPLNFIHPEKARSLYIEHVYEHYCKYWCSTRQGFLRKAKTFRKEDTDVNMTGKVCMVTGANQGIGYAIAQAFASRGAKVYMVCRNKERGEIAVSKIRSETDNKRVFLEVCDISSLQQIQTLTSRFNDTNQPLHVLVNNAGGLELTRRESEDGLELNFATNVAGMFRITELLQPALKKAAPDCRVISVSSSRMYLSSLSMSLQFDDEGKFNPMEHYQQYKRLQVAITEYWAKIYGPQGIGFYSMHPGWVETEAVRRNNPKLYEKQRKFMRTPEQGADTVLWLALKPRSKLEQGGFFIDRSARAKHLPGFGTSYTDESFSTTMRVVREKCTLLMP</sequence>
<dbReference type="PANTHER" id="PTHR44656:SF7">
    <property type="entry name" value="DEHYDROGENASE_REDUCTASE SDR FAMILY MEMBER 12"/>
    <property type="match status" value="1"/>
</dbReference>
<dbReference type="Gene3D" id="3.40.50.720">
    <property type="entry name" value="NAD(P)-binding Rossmann-like Domain"/>
    <property type="match status" value="1"/>
</dbReference>
<evidence type="ECO:0000313" key="2">
    <source>
        <dbReference type="Proteomes" id="UP000077202"/>
    </source>
</evidence>
<comment type="caution">
    <text evidence="1">The sequence shown here is derived from an EMBL/GenBank/DDBJ whole genome shotgun (WGS) entry which is preliminary data.</text>
</comment>
<dbReference type="SUPFAM" id="SSF51735">
    <property type="entry name" value="NAD(P)-binding Rossmann-fold domains"/>
    <property type="match status" value="1"/>
</dbReference>
<name>A0A176W0R3_MARPO</name>
<accession>A0A176W0R3</accession>
<dbReference type="PANTHER" id="PTHR44656">
    <property type="entry name" value="DEHYDROGENASE/REDUCTASE SDR FAMILY MEMBER 12"/>
    <property type="match status" value="1"/>
</dbReference>
<dbReference type="InterPro" id="IPR036291">
    <property type="entry name" value="NAD(P)-bd_dom_sf"/>
</dbReference>
<dbReference type="EMBL" id="LVLJ01002264">
    <property type="protein sequence ID" value="OAE26035.1"/>
    <property type="molecule type" value="Genomic_DNA"/>
</dbReference>
<dbReference type="AlphaFoldDB" id="A0A176W0R3"/>
<reference evidence="1" key="1">
    <citation type="submission" date="2016-03" db="EMBL/GenBank/DDBJ databases">
        <title>Mechanisms controlling the formation of the plant cell surface in tip-growing cells are functionally conserved among land plants.</title>
        <authorList>
            <person name="Honkanen S."/>
            <person name="Jones V.A."/>
            <person name="Morieri G."/>
            <person name="Champion C."/>
            <person name="Hetherington A.J."/>
            <person name="Kelly S."/>
            <person name="Saint-Marcoux D."/>
            <person name="Proust H."/>
            <person name="Prescott H."/>
            <person name="Dolan L."/>
        </authorList>
    </citation>
    <scope>NUCLEOTIDE SEQUENCE [LARGE SCALE GENOMIC DNA]</scope>
    <source>
        <tissue evidence="1">Whole gametophyte</tissue>
    </source>
</reference>
<gene>
    <name evidence="1" type="ORF">AXG93_4601s1340</name>
</gene>
<organism evidence="1 2">
    <name type="scientific">Marchantia polymorpha subsp. ruderalis</name>
    <dbReference type="NCBI Taxonomy" id="1480154"/>
    <lineage>
        <taxon>Eukaryota</taxon>
        <taxon>Viridiplantae</taxon>
        <taxon>Streptophyta</taxon>
        <taxon>Embryophyta</taxon>
        <taxon>Marchantiophyta</taxon>
        <taxon>Marchantiopsida</taxon>
        <taxon>Marchantiidae</taxon>
        <taxon>Marchantiales</taxon>
        <taxon>Marchantiaceae</taxon>
        <taxon>Marchantia</taxon>
    </lineage>
</organism>
<dbReference type="Proteomes" id="UP000077202">
    <property type="component" value="Unassembled WGS sequence"/>
</dbReference>
<evidence type="ECO:0000313" key="1">
    <source>
        <dbReference type="EMBL" id="OAE26035.1"/>
    </source>
</evidence>
<dbReference type="InterPro" id="IPR002347">
    <property type="entry name" value="SDR_fam"/>
</dbReference>
<dbReference type="PRINTS" id="PR00081">
    <property type="entry name" value="GDHRDH"/>
</dbReference>
<protein>
    <submittedName>
        <fullName evidence="1">Uncharacterized protein</fullName>
    </submittedName>
</protein>
<proteinExistence type="predicted"/>
<keyword evidence="2" id="KW-1185">Reference proteome</keyword>